<reference evidence="2" key="1">
    <citation type="submission" date="2014-05" db="EMBL/GenBank/DDBJ databases">
        <title>Complete Genome sequence of Neisseria elongata subsp. glycolytica.</title>
        <authorList>
            <person name="Veyrier F.J."/>
            <person name="Taha M.-K."/>
        </authorList>
    </citation>
    <scope>NUCLEOTIDE SEQUENCE [LARGE SCALE GENOMIC DNA]</scope>
    <source>
        <strain evidence="2">ATCC 29315</strain>
    </source>
</reference>
<dbReference type="KEGG" id="nel:NELON_05600"/>
<dbReference type="RefSeq" id="WP_227717160.1">
    <property type="nucleotide sequence ID" value="NZ_CP007726.1"/>
</dbReference>
<sequence length="152" mass="17486">MAVKNYWHMQMHPTDELADFGCHIDWILEHRSFIGMGEWEGGRDTINTFVNEMAVNDIVAIKRGGKLVALVQVIGDAYFVPRESDADPRTQWMENRRPVRVLDWAINGETLPQRMGTLNRCASQQAETTKIIQNWHARVNESLKKRGIPIEV</sequence>
<keyword evidence="1" id="KW-0418">Kinase</keyword>
<gene>
    <name evidence="1" type="ORF">NELON_05600</name>
</gene>
<keyword evidence="1" id="KW-0808">Transferase</keyword>
<evidence type="ECO:0000313" key="1">
    <source>
        <dbReference type="EMBL" id="AJE18417.1"/>
    </source>
</evidence>
<dbReference type="AlphaFoldDB" id="A0A0B5CHE4"/>
<accession>A0A0B5CHE4</accession>
<proteinExistence type="predicted"/>
<keyword evidence="2" id="KW-1185">Reference proteome</keyword>
<dbReference type="EMBL" id="CP007726">
    <property type="protein sequence ID" value="AJE18417.1"/>
    <property type="molecule type" value="Genomic_DNA"/>
</dbReference>
<dbReference type="PATRIC" id="fig|546263.7.peg.1197"/>
<dbReference type="GO" id="GO:0016301">
    <property type="term" value="F:kinase activity"/>
    <property type="evidence" value="ECO:0007669"/>
    <property type="project" value="UniProtKB-KW"/>
</dbReference>
<protein>
    <submittedName>
        <fullName evidence="1">Pyruvate kinase</fullName>
    </submittedName>
</protein>
<dbReference type="Proteomes" id="UP000031392">
    <property type="component" value="Chromosome"/>
</dbReference>
<keyword evidence="1" id="KW-0670">Pyruvate</keyword>
<dbReference type="HOGENOM" id="CLU_148665_0_0_4"/>
<organism evidence="1 2">
    <name type="scientific">Neisseria elongata subsp. glycolytica ATCC 29315</name>
    <dbReference type="NCBI Taxonomy" id="546263"/>
    <lineage>
        <taxon>Bacteria</taxon>
        <taxon>Pseudomonadati</taxon>
        <taxon>Pseudomonadota</taxon>
        <taxon>Betaproteobacteria</taxon>
        <taxon>Neisseriales</taxon>
        <taxon>Neisseriaceae</taxon>
        <taxon>Neisseria</taxon>
    </lineage>
</organism>
<evidence type="ECO:0000313" key="2">
    <source>
        <dbReference type="Proteomes" id="UP000031392"/>
    </source>
</evidence>
<name>A0A0B5CHE4_NEIEG</name>
<reference evidence="1 2" key="2">
    <citation type="journal article" date="2015" name="PLoS Genet.">
        <title>Common Cell Shape Evolution of Two Nasopharyngeal Pathogens.</title>
        <authorList>
            <person name="Veyrier F.J."/>
            <person name="Biais N."/>
            <person name="Morales P."/>
            <person name="Belkacem N."/>
            <person name="Guilhen C."/>
            <person name="Ranjeva S."/>
            <person name="Sismeiro O."/>
            <person name="Pehau-Arnaudet G."/>
            <person name="Rocha E.P."/>
            <person name="Werts C."/>
            <person name="Taha M.K."/>
            <person name="Boneca I.G."/>
        </authorList>
    </citation>
    <scope>NUCLEOTIDE SEQUENCE [LARGE SCALE GENOMIC DNA]</scope>
    <source>
        <strain evidence="1 2">ATCC 29315</strain>
    </source>
</reference>